<keyword evidence="1" id="KW-0597">Phosphoprotein</keyword>
<dbReference type="SUPFAM" id="SSF55073">
    <property type="entry name" value="Nucleotide cyclase"/>
    <property type="match status" value="1"/>
</dbReference>
<dbReference type="Gene3D" id="3.20.20.450">
    <property type="entry name" value="EAL domain"/>
    <property type="match status" value="1"/>
</dbReference>
<dbReference type="InterPro" id="IPR035919">
    <property type="entry name" value="EAL_sf"/>
</dbReference>
<evidence type="ECO:0000259" key="3">
    <source>
        <dbReference type="PROSITE" id="PS50112"/>
    </source>
</evidence>
<organism evidence="6 7">
    <name type="scientific">Nitrosomonas nitrosa</name>
    <dbReference type="NCBI Taxonomy" id="52442"/>
    <lineage>
        <taxon>Bacteria</taxon>
        <taxon>Pseudomonadati</taxon>
        <taxon>Pseudomonadota</taxon>
        <taxon>Betaproteobacteria</taxon>
        <taxon>Nitrosomonadales</taxon>
        <taxon>Nitrosomonadaceae</taxon>
        <taxon>Nitrosomonas</taxon>
    </lineage>
</organism>
<dbReference type="SMART" id="SM00091">
    <property type="entry name" value="PAS"/>
    <property type="match status" value="1"/>
</dbReference>
<dbReference type="InterPro" id="IPR043128">
    <property type="entry name" value="Rev_trsase/Diguanyl_cyclase"/>
</dbReference>
<dbReference type="RefSeq" id="WP_204800190.1">
    <property type="nucleotide sequence ID" value="NZ_CAJNAP010000034.1"/>
</dbReference>
<dbReference type="PROSITE" id="PS50112">
    <property type="entry name" value="PAS"/>
    <property type="match status" value="1"/>
</dbReference>
<evidence type="ECO:0000313" key="6">
    <source>
        <dbReference type="EMBL" id="CAE6512255.1"/>
    </source>
</evidence>
<name>A0A8H9DC36_9PROT</name>
<dbReference type="NCBIfam" id="TIGR00229">
    <property type="entry name" value="sensory_box"/>
    <property type="match status" value="1"/>
</dbReference>
<dbReference type="InterPro" id="IPR013767">
    <property type="entry name" value="PAS_fold"/>
</dbReference>
<dbReference type="InterPro" id="IPR011006">
    <property type="entry name" value="CheY-like_superfamily"/>
</dbReference>
<dbReference type="Proteomes" id="UP000601736">
    <property type="component" value="Unassembled WGS sequence"/>
</dbReference>
<accession>A0A8H9DC36</accession>
<comment type="caution">
    <text evidence="6">The sequence shown here is derived from an EMBL/GenBank/DDBJ whole genome shotgun (WGS) entry which is preliminary data.</text>
</comment>
<dbReference type="Gene3D" id="3.30.450.20">
    <property type="entry name" value="PAS domain"/>
    <property type="match status" value="1"/>
</dbReference>
<feature type="domain" description="PAS" evidence="3">
    <location>
        <begin position="134"/>
        <end position="207"/>
    </location>
</feature>
<dbReference type="SMART" id="SM00052">
    <property type="entry name" value="EAL"/>
    <property type="match status" value="1"/>
</dbReference>
<evidence type="ECO:0000259" key="4">
    <source>
        <dbReference type="PROSITE" id="PS50883"/>
    </source>
</evidence>
<dbReference type="AlphaFoldDB" id="A0A8H9DC36"/>
<dbReference type="PROSITE" id="PS50883">
    <property type="entry name" value="EAL"/>
    <property type="match status" value="1"/>
</dbReference>
<dbReference type="SUPFAM" id="SSF52172">
    <property type="entry name" value="CheY-like"/>
    <property type="match status" value="1"/>
</dbReference>
<dbReference type="CDD" id="cd01948">
    <property type="entry name" value="EAL"/>
    <property type="match status" value="1"/>
</dbReference>
<gene>
    <name evidence="6" type="ORF">NMYAN_40093</name>
</gene>
<dbReference type="EMBL" id="CAJNAP010000034">
    <property type="protein sequence ID" value="CAE6512255.1"/>
    <property type="molecule type" value="Genomic_DNA"/>
</dbReference>
<dbReference type="Pfam" id="PF00989">
    <property type="entry name" value="PAS"/>
    <property type="match status" value="1"/>
</dbReference>
<dbReference type="GO" id="GO:0003824">
    <property type="term" value="F:catalytic activity"/>
    <property type="evidence" value="ECO:0007669"/>
    <property type="project" value="UniProtKB-ARBA"/>
</dbReference>
<reference evidence="6" key="1">
    <citation type="submission" date="2021-02" db="EMBL/GenBank/DDBJ databases">
        <authorList>
            <person name="Han P."/>
        </authorList>
    </citation>
    <scope>NUCLEOTIDE SEQUENCE</scope>
    <source>
        <strain evidence="6">Nitrosomonas nitrosa 18-3D</strain>
    </source>
</reference>
<dbReference type="CDD" id="cd00130">
    <property type="entry name" value="PAS"/>
    <property type="match status" value="1"/>
</dbReference>
<protein>
    <submittedName>
        <fullName evidence="6">Response regulator receiver modulated diguanylate cyclase/phosphodiesterase with PAS/PAC sensor(S)</fullName>
    </submittedName>
</protein>
<evidence type="ECO:0000259" key="2">
    <source>
        <dbReference type="PROSITE" id="PS50110"/>
    </source>
</evidence>
<evidence type="ECO:0000313" key="7">
    <source>
        <dbReference type="Proteomes" id="UP000601736"/>
    </source>
</evidence>
<dbReference type="GO" id="GO:0006355">
    <property type="term" value="P:regulation of DNA-templated transcription"/>
    <property type="evidence" value="ECO:0007669"/>
    <property type="project" value="InterPro"/>
</dbReference>
<dbReference type="InterPro" id="IPR029787">
    <property type="entry name" value="Nucleotide_cyclase"/>
</dbReference>
<dbReference type="PANTHER" id="PTHR44757">
    <property type="entry name" value="DIGUANYLATE CYCLASE DGCP"/>
    <property type="match status" value="1"/>
</dbReference>
<dbReference type="InterPro" id="IPR035965">
    <property type="entry name" value="PAS-like_dom_sf"/>
</dbReference>
<dbReference type="PANTHER" id="PTHR44757:SF2">
    <property type="entry name" value="BIOFILM ARCHITECTURE MAINTENANCE PROTEIN MBAA"/>
    <property type="match status" value="1"/>
</dbReference>
<dbReference type="SMART" id="SM00267">
    <property type="entry name" value="GGDEF"/>
    <property type="match status" value="1"/>
</dbReference>
<dbReference type="Gene3D" id="3.30.70.270">
    <property type="match status" value="1"/>
</dbReference>
<dbReference type="Pfam" id="PF00990">
    <property type="entry name" value="GGDEF"/>
    <property type="match status" value="1"/>
</dbReference>
<dbReference type="InterPro" id="IPR001633">
    <property type="entry name" value="EAL_dom"/>
</dbReference>
<dbReference type="NCBIfam" id="TIGR00254">
    <property type="entry name" value="GGDEF"/>
    <property type="match status" value="1"/>
</dbReference>
<feature type="domain" description="Response regulatory" evidence="2">
    <location>
        <begin position="4"/>
        <end position="121"/>
    </location>
</feature>
<dbReference type="InterPro" id="IPR000160">
    <property type="entry name" value="GGDEF_dom"/>
</dbReference>
<evidence type="ECO:0000256" key="1">
    <source>
        <dbReference type="PROSITE-ProRule" id="PRU00169"/>
    </source>
</evidence>
<feature type="modified residue" description="4-aspartylphosphate" evidence="1">
    <location>
        <position position="56"/>
    </location>
</feature>
<feature type="domain" description="EAL" evidence="4">
    <location>
        <begin position="438"/>
        <end position="692"/>
    </location>
</feature>
<evidence type="ECO:0000259" key="5">
    <source>
        <dbReference type="PROSITE" id="PS50887"/>
    </source>
</evidence>
<dbReference type="SUPFAM" id="SSF141868">
    <property type="entry name" value="EAL domain-like"/>
    <property type="match status" value="1"/>
</dbReference>
<feature type="domain" description="GGDEF" evidence="5">
    <location>
        <begin position="296"/>
        <end position="429"/>
    </location>
</feature>
<dbReference type="Gene3D" id="3.40.50.2300">
    <property type="match status" value="1"/>
</dbReference>
<dbReference type="InterPro" id="IPR052155">
    <property type="entry name" value="Biofilm_reg_signaling"/>
</dbReference>
<sequence length="713" mass="79050">MVNHVLIITSNNTDAMLLKEVFSQAKSGSFDIEWVTRLSEGLERLHTDDVDAILVDLSLSDSQGIATLDRLFAIAPQTAILVLGVEDSALLATEALERGAQGYLPREYFNNKLVPQSLNNTIERKKIEAALFIERNRAEITLNSISDAVICTDISSNITYMNIAAEGMTGWQREEVIGHPISTVMRIANSKTREPVINPIEWVLQRDEVMGLTAGTILIRRDGGEAAIEDSAAPIHDVNEKIVGAVIVFHDITLAQAMVAKMAHLAQHDSLTNLPNRVLLHDRITQAIALAKRRGTQLALLFLDLDNFKHINDSLGHVVGDKLLQSVARRLCTCVRTSDTVSRLGGDEFVILVAQDRHAHDAVLIAEKILVALAMSHSIDEHDLHVTTSIGISIYPADGQDAETLIKNADIAMYHAKEKGRNNYRFFKDEMNVRAVERHAIETHLRDALQRQEFVLHYQPKVNLESGMIAGAEALLRWRHPAWGMMLPDRFVLIAEDCGLIVPLGRWVLREACVQAKRWEEAGQKLGSVAINISAVEFRCKDFVDNVQAILDETGLEPSCLQLDIAESVLMCDIESSITILRQLKNVGVLLAMDNFGAGSSSLNYLPQLPIDILKLAPSFVQNIGRSNEDGIIISSVIAMGARLKKRVIAGGVEKQEQLAFLKRQHCEEGQGYFLCRPIVPEQLARLLVTRPCNELKYQGINSASSGYRLIQY</sequence>
<dbReference type="PROSITE" id="PS50110">
    <property type="entry name" value="RESPONSE_REGULATORY"/>
    <property type="match status" value="1"/>
</dbReference>
<dbReference type="CDD" id="cd01949">
    <property type="entry name" value="GGDEF"/>
    <property type="match status" value="1"/>
</dbReference>
<dbReference type="InterPro" id="IPR000014">
    <property type="entry name" value="PAS"/>
</dbReference>
<proteinExistence type="predicted"/>
<dbReference type="FunFam" id="3.30.70.270:FF:000001">
    <property type="entry name" value="Diguanylate cyclase domain protein"/>
    <property type="match status" value="1"/>
</dbReference>
<dbReference type="InterPro" id="IPR001789">
    <property type="entry name" value="Sig_transdc_resp-reg_receiver"/>
</dbReference>
<dbReference type="GO" id="GO:0000160">
    <property type="term" value="P:phosphorelay signal transduction system"/>
    <property type="evidence" value="ECO:0007669"/>
    <property type="project" value="InterPro"/>
</dbReference>
<dbReference type="Pfam" id="PF00563">
    <property type="entry name" value="EAL"/>
    <property type="match status" value="1"/>
</dbReference>
<dbReference type="Pfam" id="PF00072">
    <property type="entry name" value="Response_reg"/>
    <property type="match status" value="1"/>
</dbReference>
<dbReference type="SUPFAM" id="SSF55785">
    <property type="entry name" value="PYP-like sensor domain (PAS domain)"/>
    <property type="match status" value="1"/>
</dbReference>
<dbReference type="PROSITE" id="PS50887">
    <property type="entry name" value="GGDEF"/>
    <property type="match status" value="1"/>
</dbReference>